<proteinExistence type="predicted"/>
<feature type="DNA-binding region" description="H-T-H motif" evidence="2">
    <location>
        <begin position="81"/>
        <end position="100"/>
    </location>
</feature>
<feature type="domain" description="HTH tetR-type" evidence="3">
    <location>
        <begin position="58"/>
        <end position="118"/>
    </location>
</feature>
<dbReference type="PANTHER" id="PTHR30055">
    <property type="entry name" value="HTH-TYPE TRANSCRIPTIONAL REGULATOR RUTR"/>
    <property type="match status" value="1"/>
</dbReference>
<name>A0A5S4FRP7_9ACTN</name>
<comment type="caution">
    <text evidence="4">The sequence shown here is derived from an EMBL/GenBank/DDBJ whole genome shotgun (WGS) entry which is preliminary data.</text>
</comment>
<dbReference type="InterPro" id="IPR001647">
    <property type="entry name" value="HTH_TetR"/>
</dbReference>
<evidence type="ECO:0000313" key="4">
    <source>
        <dbReference type="EMBL" id="TMR23328.1"/>
    </source>
</evidence>
<dbReference type="AlphaFoldDB" id="A0A5S4FRP7"/>
<sequence length="236" mass="24947">MPRWRSWEGAKVVVKRGDHDTKVDTANRGETDAGVEVVNRGVGDAEVEVVKRERTDAARNRAKILAAAEAIVADRGVGGLSMADVAAAAGVGVGTLYRRFGDRSGLAYALIDRREREFQSAFIEGPPPLGPGAEPAARARAFLDALADRMVEQLDLLVMAETAGPFARFGGAYDAYHGHLAMLVAQLRPEADSACLADALLAPLAAPLLAHRIRECGVGVERVKAALGDLLGGLTR</sequence>
<dbReference type="Gene3D" id="1.10.357.10">
    <property type="entry name" value="Tetracycline Repressor, domain 2"/>
    <property type="match status" value="1"/>
</dbReference>
<keyword evidence="1 2" id="KW-0238">DNA-binding</keyword>
<dbReference type="EMBL" id="VCKY01000020">
    <property type="protein sequence ID" value="TMR23328.1"/>
    <property type="molecule type" value="Genomic_DNA"/>
</dbReference>
<dbReference type="InterPro" id="IPR009057">
    <property type="entry name" value="Homeodomain-like_sf"/>
</dbReference>
<accession>A0A5S4FRP7</accession>
<organism evidence="4 5">
    <name type="scientific">Nonomuraea turkmeniaca</name>
    <dbReference type="NCBI Taxonomy" id="103838"/>
    <lineage>
        <taxon>Bacteria</taxon>
        <taxon>Bacillati</taxon>
        <taxon>Actinomycetota</taxon>
        <taxon>Actinomycetes</taxon>
        <taxon>Streptosporangiales</taxon>
        <taxon>Streptosporangiaceae</taxon>
        <taxon>Nonomuraea</taxon>
    </lineage>
</organism>
<keyword evidence="5" id="KW-1185">Reference proteome</keyword>
<dbReference type="PANTHER" id="PTHR30055:SF209">
    <property type="entry name" value="POSSIBLE TRANSCRIPTIONAL REGULATORY PROTEIN (PROBABLY TETR-FAMILY)"/>
    <property type="match status" value="1"/>
</dbReference>
<evidence type="ECO:0000256" key="2">
    <source>
        <dbReference type="PROSITE-ProRule" id="PRU00335"/>
    </source>
</evidence>
<dbReference type="SUPFAM" id="SSF46689">
    <property type="entry name" value="Homeodomain-like"/>
    <property type="match status" value="1"/>
</dbReference>
<protein>
    <submittedName>
        <fullName evidence="4">TetR/AcrR family transcriptional regulator</fullName>
    </submittedName>
</protein>
<dbReference type="PRINTS" id="PR00455">
    <property type="entry name" value="HTHTETR"/>
</dbReference>
<dbReference type="InterPro" id="IPR050109">
    <property type="entry name" value="HTH-type_TetR-like_transc_reg"/>
</dbReference>
<reference evidence="4 5" key="1">
    <citation type="submission" date="2019-05" db="EMBL/GenBank/DDBJ databases">
        <title>Draft genome sequence of Nonomuraea turkmeniaca DSM 43926.</title>
        <authorList>
            <person name="Saricaoglu S."/>
            <person name="Isik K."/>
        </authorList>
    </citation>
    <scope>NUCLEOTIDE SEQUENCE [LARGE SCALE GENOMIC DNA]</scope>
    <source>
        <strain evidence="4 5">DSM 43926</strain>
    </source>
</reference>
<dbReference type="PROSITE" id="PS50977">
    <property type="entry name" value="HTH_TETR_2"/>
    <property type="match status" value="1"/>
</dbReference>
<dbReference type="GO" id="GO:0003700">
    <property type="term" value="F:DNA-binding transcription factor activity"/>
    <property type="evidence" value="ECO:0007669"/>
    <property type="project" value="TreeGrafter"/>
</dbReference>
<dbReference type="Pfam" id="PF00440">
    <property type="entry name" value="TetR_N"/>
    <property type="match status" value="1"/>
</dbReference>
<dbReference type="GO" id="GO:0000976">
    <property type="term" value="F:transcription cis-regulatory region binding"/>
    <property type="evidence" value="ECO:0007669"/>
    <property type="project" value="TreeGrafter"/>
</dbReference>
<dbReference type="Proteomes" id="UP000309128">
    <property type="component" value="Unassembled WGS sequence"/>
</dbReference>
<evidence type="ECO:0000259" key="3">
    <source>
        <dbReference type="PROSITE" id="PS50977"/>
    </source>
</evidence>
<dbReference type="OrthoDB" id="5190841at2"/>
<evidence type="ECO:0000313" key="5">
    <source>
        <dbReference type="Proteomes" id="UP000309128"/>
    </source>
</evidence>
<gene>
    <name evidence="4" type="ORF">ETD86_08505</name>
</gene>
<evidence type="ECO:0000256" key="1">
    <source>
        <dbReference type="ARBA" id="ARBA00023125"/>
    </source>
</evidence>